<keyword evidence="5 8" id="KW-0812">Transmembrane</keyword>
<evidence type="ECO:0000313" key="10">
    <source>
        <dbReference type="Proteomes" id="UP000739565"/>
    </source>
</evidence>
<evidence type="ECO:0000256" key="1">
    <source>
        <dbReference type="ARBA" id="ARBA00004651"/>
    </source>
</evidence>
<dbReference type="AlphaFoldDB" id="A0A953T5K7"/>
<feature type="transmembrane region" description="Helical" evidence="8">
    <location>
        <begin position="227"/>
        <end position="255"/>
    </location>
</feature>
<evidence type="ECO:0000256" key="4">
    <source>
        <dbReference type="ARBA" id="ARBA00022475"/>
    </source>
</evidence>
<comment type="caution">
    <text evidence="9">The sequence shown here is derived from an EMBL/GenBank/DDBJ whole genome shotgun (WGS) entry which is preliminary data.</text>
</comment>
<dbReference type="FunFam" id="1.10.3470.10:FF:000001">
    <property type="entry name" value="Vitamin B12 ABC transporter permease BtuC"/>
    <property type="match status" value="1"/>
</dbReference>
<dbReference type="RefSeq" id="WP_375372579.1">
    <property type="nucleotide sequence ID" value="NZ_JAHXRI010000010.1"/>
</dbReference>
<proteinExistence type="inferred from homology"/>
<dbReference type="PANTHER" id="PTHR30472">
    <property type="entry name" value="FERRIC ENTEROBACTIN TRANSPORT SYSTEM PERMEASE PROTEIN"/>
    <property type="match status" value="1"/>
</dbReference>
<dbReference type="GO" id="GO:0005886">
    <property type="term" value="C:plasma membrane"/>
    <property type="evidence" value="ECO:0007669"/>
    <property type="project" value="UniProtKB-SubCell"/>
</dbReference>
<dbReference type="SUPFAM" id="SSF81345">
    <property type="entry name" value="ABC transporter involved in vitamin B12 uptake, BtuC"/>
    <property type="match status" value="1"/>
</dbReference>
<evidence type="ECO:0000313" key="9">
    <source>
        <dbReference type="EMBL" id="MBZ1351726.1"/>
    </source>
</evidence>
<sequence>MVAVFALLMTVILALKSGAVPIQWSEVFAIVGVGADVDPLKRSVLLELRLPRVLFAAVAGGALALSGAVMQALFRNPLAEPGLVGISAGASLGVVLTLLLGFNSHWFTSAAGFIGAMLATLSAYFLGRRYPGVAGLLLAGIAINATMMSVVSLVTTFISESQFRSFGFWSLGSLTRASWDQVGWLLPWTLICSTLLLRQWRVLNALLLGEREAHHLGFDIAKVRRTLILLIALLVGPLVAATGGIAFIGLVIPHILRGWVGAGHRVLLPLSWVAGAIALVLADWLARVAVMPAEIPVGVITSLVGGPFFIALLLRHAKRSA</sequence>
<dbReference type="GO" id="GO:0022857">
    <property type="term" value="F:transmembrane transporter activity"/>
    <property type="evidence" value="ECO:0007669"/>
    <property type="project" value="InterPro"/>
</dbReference>
<gene>
    <name evidence="9" type="ORF">KZZ10_13820</name>
</gene>
<dbReference type="EMBL" id="JAHXRI010000010">
    <property type="protein sequence ID" value="MBZ1351726.1"/>
    <property type="molecule type" value="Genomic_DNA"/>
</dbReference>
<reference evidence="9" key="1">
    <citation type="submission" date="2021-07" db="EMBL/GenBank/DDBJ databases">
        <title>New genus and species of the family Alcaligenaceae.</title>
        <authorList>
            <person name="Hahn M.W."/>
        </authorList>
    </citation>
    <scope>NUCLEOTIDE SEQUENCE</scope>
    <source>
        <strain evidence="9">LF4-65</strain>
    </source>
</reference>
<dbReference type="InterPro" id="IPR037294">
    <property type="entry name" value="ABC_BtuC-like"/>
</dbReference>
<dbReference type="GO" id="GO:0033214">
    <property type="term" value="P:siderophore-iron import into cell"/>
    <property type="evidence" value="ECO:0007669"/>
    <property type="project" value="TreeGrafter"/>
</dbReference>
<evidence type="ECO:0000256" key="7">
    <source>
        <dbReference type="ARBA" id="ARBA00023136"/>
    </source>
</evidence>
<evidence type="ECO:0000256" key="5">
    <source>
        <dbReference type="ARBA" id="ARBA00022692"/>
    </source>
</evidence>
<dbReference type="Pfam" id="PF01032">
    <property type="entry name" value="FecCD"/>
    <property type="match status" value="1"/>
</dbReference>
<feature type="transmembrane region" description="Helical" evidence="8">
    <location>
        <begin position="267"/>
        <end position="286"/>
    </location>
</feature>
<keyword evidence="3" id="KW-0813">Transport</keyword>
<feature type="transmembrane region" description="Helical" evidence="8">
    <location>
        <begin position="178"/>
        <end position="197"/>
    </location>
</feature>
<keyword evidence="7 8" id="KW-0472">Membrane</keyword>
<dbReference type="InterPro" id="IPR000522">
    <property type="entry name" value="ABC_transptr_permease_BtuC"/>
</dbReference>
<accession>A0A953T5K7</accession>
<feature type="transmembrane region" description="Helical" evidence="8">
    <location>
        <begin position="106"/>
        <end position="126"/>
    </location>
</feature>
<evidence type="ECO:0000256" key="2">
    <source>
        <dbReference type="ARBA" id="ARBA00007935"/>
    </source>
</evidence>
<evidence type="ECO:0000256" key="8">
    <source>
        <dbReference type="SAM" id="Phobius"/>
    </source>
</evidence>
<feature type="transmembrane region" description="Helical" evidence="8">
    <location>
        <begin position="81"/>
        <end position="100"/>
    </location>
</feature>
<protein>
    <submittedName>
        <fullName evidence="9">Iron ABC transporter permease</fullName>
    </submittedName>
</protein>
<comment type="similarity">
    <text evidence="2">Belongs to the binding-protein-dependent transport system permease family. FecCD subfamily.</text>
</comment>
<evidence type="ECO:0000256" key="6">
    <source>
        <dbReference type="ARBA" id="ARBA00022989"/>
    </source>
</evidence>
<keyword evidence="6 8" id="KW-1133">Transmembrane helix</keyword>
<comment type="subcellular location">
    <subcellularLocation>
        <location evidence="1">Cell membrane</location>
        <topology evidence="1">Multi-pass membrane protein</topology>
    </subcellularLocation>
</comment>
<feature type="transmembrane region" description="Helical" evidence="8">
    <location>
        <begin position="293"/>
        <end position="314"/>
    </location>
</feature>
<organism evidence="9 10">
    <name type="scientific">Zwartia hollandica</name>
    <dbReference type="NCBI Taxonomy" id="324606"/>
    <lineage>
        <taxon>Bacteria</taxon>
        <taxon>Pseudomonadati</taxon>
        <taxon>Pseudomonadota</taxon>
        <taxon>Betaproteobacteria</taxon>
        <taxon>Burkholderiales</taxon>
        <taxon>Alcaligenaceae</taxon>
        <taxon>Zwartia</taxon>
    </lineage>
</organism>
<dbReference type="PANTHER" id="PTHR30472:SF25">
    <property type="entry name" value="ABC TRANSPORTER PERMEASE PROTEIN MJ0876-RELATED"/>
    <property type="match status" value="1"/>
</dbReference>
<dbReference type="CDD" id="cd06550">
    <property type="entry name" value="TM_ABC_iron-siderophores_like"/>
    <property type="match status" value="1"/>
</dbReference>
<feature type="transmembrane region" description="Helical" evidence="8">
    <location>
        <begin position="53"/>
        <end position="74"/>
    </location>
</feature>
<keyword evidence="10" id="KW-1185">Reference proteome</keyword>
<dbReference type="Proteomes" id="UP000739565">
    <property type="component" value="Unassembled WGS sequence"/>
</dbReference>
<keyword evidence="4" id="KW-1003">Cell membrane</keyword>
<name>A0A953T5K7_9BURK</name>
<evidence type="ECO:0000256" key="3">
    <source>
        <dbReference type="ARBA" id="ARBA00022448"/>
    </source>
</evidence>
<feature type="transmembrane region" description="Helical" evidence="8">
    <location>
        <begin position="133"/>
        <end position="158"/>
    </location>
</feature>
<dbReference type="Gene3D" id="1.10.3470.10">
    <property type="entry name" value="ABC transporter involved in vitamin B12 uptake, BtuC"/>
    <property type="match status" value="1"/>
</dbReference>